<dbReference type="EMBL" id="CP086719">
    <property type="protein sequence ID" value="WOO84773.1"/>
    <property type="molecule type" value="Genomic_DNA"/>
</dbReference>
<dbReference type="Pfam" id="PF01479">
    <property type="entry name" value="S4"/>
    <property type="match status" value="1"/>
</dbReference>
<dbReference type="InterPro" id="IPR036986">
    <property type="entry name" value="S4_RNA-bd_sf"/>
</dbReference>
<evidence type="ECO:0000256" key="10">
    <source>
        <dbReference type="RuleBase" id="RU361234"/>
    </source>
</evidence>
<keyword evidence="2 10" id="KW-0436">Ligase</keyword>
<keyword evidence="9" id="KW-0694">RNA-binding</keyword>
<evidence type="ECO:0000313" key="13">
    <source>
        <dbReference type="Proteomes" id="UP000827549"/>
    </source>
</evidence>
<keyword evidence="3 10" id="KW-0547">Nucleotide-binding</keyword>
<dbReference type="FunFam" id="1.10.240.10:FF:000001">
    <property type="entry name" value="Tyrosine--tRNA ligase"/>
    <property type="match status" value="1"/>
</dbReference>
<sequence>MNRVRHLAPRRWASSAPARNVVDELEARGFIQAVTSPALRAHLESPSCVYVGVDPSASSLHVGNLLPLLGLLHFRARGHHALALIGGATGSIGDPSGRSTERNALSPADLAHNVAGITAQVERFFERGIEYAAARGYDVGSALPAQPAARASATLGAGGIDVLNNHDWFRDVSFLDFLRDVGKFARVNVMMARDSVKSRLESDAGISFTEFSYQLLQAYDFATLYKSHGCRVQLGGSDQWGNIVAGIDLIRRLNVPEGVVDEANAPDQAYGLTIPLLTTASGEKFGKSAGNAVWLDEERTSVSDFYQFFHRANDADVEKYLSVLTLVPPAQIAEVMAEHAKAPKLRVAQTLLAQEVTELVHSKSAVSKAQTVQNVLYGSDLSTLKSADVLAAMDGDPRLVRVRPEDIDVPVSKLAASYGLAKSRAEANRVIEGKGLRVNGFVVQDPRAKITSGDLIDGHLALLARGSRDIVVLYIE</sequence>
<dbReference type="InterPro" id="IPR024088">
    <property type="entry name" value="Tyr-tRNA-ligase_bac-type"/>
</dbReference>
<name>A0AAF0YJL6_9TREE</name>
<keyword evidence="4 10" id="KW-0067">ATP-binding</keyword>
<dbReference type="InterPro" id="IPR014729">
    <property type="entry name" value="Rossmann-like_a/b/a_fold"/>
</dbReference>
<feature type="domain" description="RNA-binding S4" evidence="11">
    <location>
        <begin position="409"/>
        <end position="476"/>
    </location>
</feature>
<dbReference type="InterPro" id="IPR002305">
    <property type="entry name" value="aa-tRNA-synth_Ic"/>
</dbReference>
<gene>
    <name evidence="12" type="primary">tyrS</name>
    <name evidence="12" type="ORF">LOC62_06G008285</name>
</gene>
<dbReference type="GO" id="GO:0006437">
    <property type="term" value="P:tyrosyl-tRNA aminoacylation"/>
    <property type="evidence" value="ECO:0007669"/>
    <property type="project" value="InterPro"/>
</dbReference>
<dbReference type="GO" id="GO:0004831">
    <property type="term" value="F:tyrosine-tRNA ligase activity"/>
    <property type="evidence" value="ECO:0007669"/>
    <property type="project" value="UniProtKB-EC"/>
</dbReference>
<evidence type="ECO:0000256" key="1">
    <source>
        <dbReference type="ARBA" id="ARBA00013160"/>
    </source>
</evidence>
<reference evidence="12" key="1">
    <citation type="submission" date="2023-10" db="EMBL/GenBank/DDBJ databases">
        <authorList>
            <person name="Noh H."/>
        </authorList>
    </citation>
    <scope>NUCLEOTIDE SEQUENCE</scope>
    <source>
        <strain evidence="12">DUCC4014</strain>
    </source>
</reference>
<dbReference type="SUPFAM" id="SSF52374">
    <property type="entry name" value="Nucleotidylyl transferase"/>
    <property type="match status" value="1"/>
</dbReference>
<dbReference type="GO" id="GO:0003723">
    <property type="term" value="F:RNA binding"/>
    <property type="evidence" value="ECO:0007669"/>
    <property type="project" value="UniProtKB-KW"/>
</dbReference>
<dbReference type="PROSITE" id="PS50889">
    <property type="entry name" value="S4"/>
    <property type="match status" value="1"/>
</dbReference>
<dbReference type="InterPro" id="IPR002942">
    <property type="entry name" value="S4_RNA-bd"/>
</dbReference>
<evidence type="ECO:0000259" key="11">
    <source>
        <dbReference type="SMART" id="SM00363"/>
    </source>
</evidence>
<keyword evidence="6 10" id="KW-0030">Aminoacyl-tRNA synthetase</keyword>
<dbReference type="SUPFAM" id="SSF55174">
    <property type="entry name" value="Alpha-L RNA-binding motif"/>
    <property type="match status" value="1"/>
</dbReference>
<dbReference type="Gene3D" id="3.40.50.620">
    <property type="entry name" value="HUPs"/>
    <property type="match status" value="1"/>
</dbReference>
<dbReference type="Gene3D" id="1.10.240.10">
    <property type="entry name" value="Tyrosyl-Transfer RNA Synthetase"/>
    <property type="match status" value="1"/>
</dbReference>
<proteinExistence type="inferred from homology"/>
<dbReference type="PANTHER" id="PTHR11766">
    <property type="entry name" value="TYROSYL-TRNA SYNTHETASE"/>
    <property type="match status" value="1"/>
</dbReference>
<keyword evidence="13" id="KW-1185">Reference proteome</keyword>
<dbReference type="Proteomes" id="UP000827549">
    <property type="component" value="Chromosome 6"/>
</dbReference>
<dbReference type="GeneID" id="87811452"/>
<evidence type="ECO:0000256" key="2">
    <source>
        <dbReference type="ARBA" id="ARBA00022598"/>
    </source>
</evidence>
<dbReference type="GO" id="GO:0005524">
    <property type="term" value="F:ATP binding"/>
    <property type="evidence" value="ECO:0007669"/>
    <property type="project" value="UniProtKB-KW"/>
</dbReference>
<comment type="catalytic activity">
    <reaction evidence="8 10">
        <text>tRNA(Tyr) + L-tyrosine + ATP = L-tyrosyl-tRNA(Tyr) + AMP + diphosphate + H(+)</text>
        <dbReference type="Rhea" id="RHEA:10220"/>
        <dbReference type="Rhea" id="RHEA-COMP:9706"/>
        <dbReference type="Rhea" id="RHEA-COMP:9707"/>
        <dbReference type="ChEBI" id="CHEBI:15378"/>
        <dbReference type="ChEBI" id="CHEBI:30616"/>
        <dbReference type="ChEBI" id="CHEBI:33019"/>
        <dbReference type="ChEBI" id="CHEBI:58315"/>
        <dbReference type="ChEBI" id="CHEBI:78442"/>
        <dbReference type="ChEBI" id="CHEBI:78536"/>
        <dbReference type="ChEBI" id="CHEBI:456215"/>
        <dbReference type="EC" id="6.1.1.1"/>
    </reaction>
</comment>
<dbReference type="GO" id="GO:0005739">
    <property type="term" value="C:mitochondrion"/>
    <property type="evidence" value="ECO:0007669"/>
    <property type="project" value="TreeGrafter"/>
</dbReference>
<dbReference type="AlphaFoldDB" id="A0AAF0YJL6"/>
<dbReference type="PANTHER" id="PTHR11766:SF0">
    <property type="entry name" value="TYROSINE--TRNA LIGASE, MITOCHONDRIAL"/>
    <property type="match status" value="1"/>
</dbReference>
<protein>
    <recommendedName>
        <fullName evidence="1 10">Tyrosine--tRNA ligase</fullName>
        <ecNumber evidence="1 10">6.1.1.1</ecNumber>
    </recommendedName>
    <alternativeName>
        <fullName evidence="7 10">Tyrosyl-tRNA synthetase</fullName>
    </alternativeName>
</protein>
<dbReference type="HAMAP" id="MF_02006">
    <property type="entry name" value="Tyr_tRNA_synth_type1"/>
    <property type="match status" value="1"/>
</dbReference>
<evidence type="ECO:0000256" key="6">
    <source>
        <dbReference type="ARBA" id="ARBA00023146"/>
    </source>
</evidence>
<dbReference type="InterPro" id="IPR024107">
    <property type="entry name" value="Tyr-tRNA-ligase_bac_1"/>
</dbReference>
<evidence type="ECO:0000256" key="5">
    <source>
        <dbReference type="ARBA" id="ARBA00022917"/>
    </source>
</evidence>
<evidence type="ECO:0000256" key="7">
    <source>
        <dbReference type="ARBA" id="ARBA00033323"/>
    </source>
</evidence>
<dbReference type="RefSeq" id="XP_062630799.1">
    <property type="nucleotide sequence ID" value="XM_062774815.1"/>
</dbReference>
<keyword evidence="5 10" id="KW-0648">Protein biosynthesis</keyword>
<dbReference type="CDD" id="cd00165">
    <property type="entry name" value="S4"/>
    <property type="match status" value="1"/>
</dbReference>
<evidence type="ECO:0000313" key="12">
    <source>
        <dbReference type="EMBL" id="WOO84773.1"/>
    </source>
</evidence>
<evidence type="ECO:0000256" key="4">
    <source>
        <dbReference type="ARBA" id="ARBA00022840"/>
    </source>
</evidence>
<dbReference type="NCBIfam" id="TIGR00234">
    <property type="entry name" value="tyrS"/>
    <property type="match status" value="1"/>
</dbReference>
<evidence type="ECO:0000256" key="3">
    <source>
        <dbReference type="ARBA" id="ARBA00022741"/>
    </source>
</evidence>
<dbReference type="EC" id="6.1.1.1" evidence="1 10"/>
<dbReference type="SMART" id="SM00363">
    <property type="entry name" value="S4"/>
    <property type="match status" value="1"/>
</dbReference>
<evidence type="ECO:0000256" key="9">
    <source>
        <dbReference type="PROSITE-ProRule" id="PRU00182"/>
    </source>
</evidence>
<dbReference type="CDD" id="cd00805">
    <property type="entry name" value="TyrRS_core"/>
    <property type="match status" value="1"/>
</dbReference>
<evidence type="ECO:0000256" key="8">
    <source>
        <dbReference type="ARBA" id="ARBA00048248"/>
    </source>
</evidence>
<accession>A0AAF0YJL6</accession>
<dbReference type="InterPro" id="IPR002307">
    <property type="entry name" value="Tyr-tRNA-ligase"/>
</dbReference>
<dbReference type="Gene3D" id="3.10.290.10">
    <property type="entry name" value="RNA-binding S4 domain"/>
    <property type="match status" value="1"/>
</dbReference>
<organism evidence="12 13">
    <name type="scientific">Vanrija pseudolonga</name>
    <dbReference type="NCBI Taxonomy" id="143232"/>
    <lineage>
        <taxon>Eukaryota</taxon>
        <taxon>Fungi</taxon>
        <taxon>Dikarya</taxon>
        <taxon>Basidiomycota</taxon>
        <taxon>Agaricomycotina</taxon>
        <taxon>Tremellomycetes</taxon>
        <taxon>Trichosporonales</taxon>
        <taxon>Trichosporonaceae</taxon>
        <taxon>Vanrija</taxon>
    </lineage>
</organism>
<dbReference type="PRINTS" id="PR01040">
    <property type="entry name" value="TRNASYNTHTYR"/>
</dbReference>
<comment type="similarity">
    <text evidence="10">Belongs to the class-I aminoacyl-tRNA synthetase family.</text>
</comment>
<dbReference type="Pfam" id="PF00579">
    <property type="entry name" value="tRNA-synt_1b"/>
    <property type="match status" value="1"/>
</dbReference>
<dbReference type="GO" id="GO:0005829">
    <property type="term" value="C:cytosol"/>
    <property type="evidence" value="ECO:0007669"/>
    <property type="project" value="TreeGrafter"/>
</dbReference>